<evidence type="ECO:0000313" key="2">
    <source>
        <dbReference type="Proteomes" id="UP000321287"/>
    </source>
</evidence>
<name>A0AAN4R2I1_9PROT</name>
<organism evidence="1 2">
    <name type="scientific">Asaia bogorensis NBRC 16594</name>
    <dbReference type="NCBI Taxonomy" id="1231624"/>
    <lineage>
        <taxon>Bacteria</taxon>
        <taxon>Pseudomonadati</taxon>
        <taxon>Pseudomonadota</taxon>
        <taxon>Alphaproteobacteria</taxon>
        <taxon>Acetobacterales</taxon>
        <taxon>Acetobacteraceae</taxon>
        <taxon>Asaia</taxon>
    </lineage>
</organism>
<accession>A0AAN4R2I1</accession>
<dbReference type="GeneID" id="78225633"/>
<dbReference type="AlphaFoldDB" id="A0AAN4R2I1"/>
<gene>
    <name evidence="1" type="ORF">ABO01nite_12040</name>
</gene>
<dbReference type="EMBL" id="BJVS01000003">
    <property type="protein sequence ID" value="GEL53197.1"/>
    <property type="molecule type" value="Genomic_DNA"/>
</dbReference>
<keyword evidence="2" id="KW-1185">Reference proteome</keyword>
<proteinExistence type="predicted"/>
<dbReference type="RefSeq" id="WP_062163990.1">
    <property type="nucleotide sequence ID" value="NZ_AP014690.1"/>
</dbReference>
<reference evidence="1 2" key="1">
    <citation type="submission" date="2019-07" db="EMBL/GenBank/DDBJ databases">
        <title>Whole genome shotgun sequence of Asaia bogorensis NBRC 16594.</title>
        <authorList>
            <person name="Hosoyama A."/>
            <person name="Uohara A."/>
            <person name="Ohji S."/>
            <person name="Ichikawa N."/>
        </authorList>
    </citation>
    <scope>NUCLEOTIDE SEQUENCE [LARGE SCALE GENOMIC DNA]</scope>
    <source>
        <strain evidence="1 2">NBRC 16594</strain>
    </source>
</reference>
<dbReference type="Proteomes" id="UP000321287">
    <property type="component" value="Unassembled WGS sequence"/>
</dbReference>
<protein>
    <submittedName>
        <fullName evidence="1">Uncharacterized protein</fullName>
    </submittedName>
</protein>
<evidence type="ECO:0000313" key="1">
    <source>
        <dbReference type="EMBL" id="GEL53197.1"/>
    </source>
</evidence>
<sequence length="300" mass="35723">MKRDCFVIPCNLPKMNWLISFINSIESRTRNCSFDIILGASNEEEYRRFARMVPSLSKEINIVIINIDSYLHRVAKSEEAVSRYIHNKDRCIVNIKKFVLLKWAYEQGYERISSVDGDTAAVKDMSDIFDVMQKNYQKKILVGSCMRHHEISAITADCLRHFDGEETDGLKNSEGDILYTWFFDAPYYESTDLGEFFDYLSGRYGSFAKFLEIVRYEDFEHQIFHYWLYIKKGYEVFDFKFITDNFKPESLLYTHLLSIRDYRNYSPVWVYTWEYLHQPDIVDGIPTIYMLNHFDRMGLF</sequence>
<comment type="caution">
    <text evidence="1">The sequence shown here is derived from an EMBL/GenBank/DDBJ whole genome shotgun (WGS) entry which is preliminary data.</text>
</comment>